<feature type="region of interest" description="Disordered" evidence="1">
    <location>
        <begin position="1"/>
        <end position="109"/>
    </location>
</feature>
<feature type="compositionally biased region" description="Acidic residues" evidence="1">
    <location>
        <begin position="45"/>
        <end position="58"/>
    </location>
</feature>
<reference evidence="2" key="1">
    <citation type="submission" date="2020-07" db="EMBL/GenBank/DDBJ databases">
        <title>Draft Genome Sequence of a Deep-Sea Yeast, Naganishia (Cryptococcus) liquefaciens strain N6.</title>
        <authorList>
            <person name="Han Y.W."/>
            <person name="Kajitani R."/>
            <person name="Morimoto H."/>
            <person name="Parhat M."/>
            <person name="Tsubouchi H."/>
            <person name="Bakenova O."/>
            <person name="Ogata M."/>
            <person name="Argunhan B."/>
            <person name="Aoki R."/>
            <person name="Kajiwara S."/>
            <person name="Itoh T."/>
            <person name="Iwasaki H."/>
        </authorList>
    </citation>
    <scope>NUCLEOTIDE SEQUENCE</scope>
    <source>
        <strain evidence="2">N6</strain>
    </source>
</reference>
<evidence type="ECO:0000256" key="1">
    <source>
        <dbReference type="SAM" id="MobiDB-lite"/>
    </source>
</evidence>
<evidence type="ECO:0000313" key="2">
    <source>
        <dbReference type="EMBL" id="GHJ90237.1"/>
    </source>
</evidence>
<name>A0A8H3YJJ6_9TREE</name>
<comment type="caution">
    <text evidence="2">The sequence shown here is derived from an EMBL/GenBank/DDBJ whole genome shotgun (WGS) entry which is preliminary data.</text>
</comment>
<dbReference type="AlphaFoldDB" id="A0A8H3YJJ6"/>
<organism evidence="2 3">
    <name type="scientific">Naganishia liquefaciens</name>
    <dbReference type="NCBI Taxonomy" id="104408"/>
    <lineage>
        <taxon>Eukaryota</taxon>
        <taxon>Fungi</taxon>
        <taxon>Dikarya</taxon>
        <taxon>Basidiomycota</taxon>
        <taxon>Agaricomycotina</taxon>
        <taxon>Tremellomycetes</taxon>
        <taxon>Filobasidiales</taxon>
        <taxon>Filobasidiaceae</taxon>
        <taxon>Naganishia</taxon>
    </lineage>
</organism>
<protein>
    <submittedName>
        <fullName evidence="2">Uncharacterized protein</fullName>
    </submittedName>
</protein>
<dbReference type="EMBL" id="BLZA01000057">
    <property type="protein sequence ID" value="GHJ90237.1"/>
    <property type="molecule type" value="Genomic_DNA"/>
</dbReference>
<keyword evidence="3" id="KW-1185">Reference proteome</keyword>
<feature type="compositionally biased region" description="Low complexity" evidence="1">
    <location>
        <begin position="7"/>
        <end position="20"/>
    </location>
</feature>
<accession>A0A8H3YJJ6</accession>
<feature type="compositionally biased region" description="Acidic residues" evidence="1">
    <location>
        <begin position="79"/>
        <end position="96"/>
    </location>
</feature>
<evidence type="ECO:0000313" key="3">
    <source>
        <dbReference type="Proteomes" id="UP000620104"/>
    </source>
</evidence>
<proteinExistence type="predicted"/>
<feature type="compositionally biased region" description="Gly residues" evidence="1">
    <location>
        <begin position="62"/>
        <end position="72"/>
    </location>
</feature>
<gene>
    <name evidence="2" type="ORF">NliqN6_6639</name>
</gene>
<sequence>MSKRAPDAPIACDIIPIAEPAPRERSMTPEMTTTPTADEYVCETREEEDAEDGADDAPDQGSLGGRFFGGRVIGHSLAEEAEEDDDDGDDVAEDDPAATKHPVSVPCTT</sequence>
<dbReference type="Proteomes" id="UP000620104">
    <property type="component" value="Unassembled WGS sequence"/>
</dbReference>